<dbReference type="InterPro" id="IPR000788">
    <property type="entry name" value="RNR_lg_C"/>
</dbReference>
<dbReference type="GO" id="GO:0050897">
    <property type="term" value="F:cobalt ion binding"/>
    <property type="evidence" value="ECO:0007669"/>
    <property type="project" value="InterPro"/>
</dbReference>
<keyword evidence="7 13" id="KW-0547">Nucleotide-binding</keyword>
<dbReference type="PANTHER" id="PTHR43371:SF1">
    <property type="entry name" value="RIBONUCLEOSIDE-DIPHOSPHATE REDUCTASE"/>
    <property type="match status" value="1"/>
</dbReference>
<gene>
    <name evidence="17" type="ORF">C7477_10324</name>
</gene>
<comment type="function">
    <text evidence="11 13">Catalyzes the reduction of ribonucleotides to deoxyribonucleotides. May function to provide a pool of deoxyribonucleotide precursors for DNA repair during oxygen limitation and/or for immediate growth after restoration of oxygen.</text>
</comment>
<keyword evidence="18" id="KW-1185">Reference proteome</keyword>
<keyword evidence="9" id="KW-1015">Disulfide bond</keyword>
<dbReference type="Proteomes" id="UP000247454">
    <property type="component" value="Unassembled WGS sequence"/>
</dbReference>
<comment type="similarity">
    <text evidence="2 13">Belongs to the ribonucleoside diphosphate reductase class-2 family.</text>
</comment>
<dbReference type="RefSeq" id="WP_110748897.1">
    <property type="nucleotide sequence ID" value="NZ_QJTF01000003.1"/>
</dbReference>
<proteinExistence type="inferred from homology"/>
<evidence type="ECO:0000256" key="9">
    <source>
        <dbReference type="ARBA" id="ARBA00023157"/>
    </source>
</evidence>
<evidence type="ECO:0000256" key="3">
    <source>
        <dbReference type="ARBA" id="ARBA00012274"/>
    </source>
</evidence>
<evidence type="ECO:0000256" key="4">
    <source>
        <dbReference type="ARBA" id="ARBA00014409"/>
    </source>
</evidence>
<dbReference type="EC" id="1.17.4.1" evidence="3 13"/>
<dbReference type="Pfam" id="PF08471">
    <property type="entry name" value="Ribonuc_red_2_N"/>
    <property type="match status" value="1"/>
</dbReference>
<dbReference type="InterPro" id="IPR024434">
    <property type="entry name" value="TSCPD_dom"/>
</dbReference>
<evidence type="ECO:0000313" key="18">
    <source>
        <dbReference type="Proteomes" id="UP000247454"/>
    </source>
</evidence>
<keyword evidence="10 13" id="KW-0170">Cobalt</keyword>
<organism evidence="17 18">
    <name type="scientific">Phyllobacterium leguminum</name>
    <dbReference type="NCBI Taxonomy" id="314237"/>
    <lineage>
        <taxon>Bacteria</taxon>
        <taxon>Pseudomonadati</taxon>
        <taxon>Pseudomonadota</taxon>
        <taxon>Alphaproteobacteria</taxon>
        <taxon>Hyphomicrobiales</taxon>
        <taxon>Phyllobacteriaceae</taxon>
        <taxon>Phyllobacterium</taxon>
    </lineage>
</organism>
<evidence type="ECO:0000256" key="10">
    <source>
        <dbReference type="ARBA" id="ARBA00023285"/>
    </source>
</evidence>
<dbReference type="GO" id="GO:0071897">
    <property type="term" value="P:DNA biosynthetic process"/>
    <property type="evidence" value="ECO:0007669"/>
    <property type="project" value="UniProtKB-KW"/>
</dbReference>
<evidence type="ECO:0000256" key="6">
    <source>
        <dbReference type="ARBA" id="ARBA00022634"/>
    </source>
</evidence>
<evidence type="ECO:0000256" key="13">
    <source>
        <dbReference type="RuleBase" id="RU364064"/>
    </source>
</evidence>
<dbReference type="Pfam" id="PF02867">
    <property type="entry name" value="Ribonuc_red_lgC"/>
    <property type="match status" value="2"/>
</dbReference>
<comment type="cofactor">
    <cofactor evidence="1 13">
        <name>adenosylcob(III)alamin</name>
        <dbReference type="ChEBI" id="CHEBI:18408"/>
    </cofactor>
</comment>
<dbReference type="InterPro" id="IPR013344">
    <property type="entry name" value="RNR_NrdJ/NrdZ"/>
</dbReference>
<dbReference type="NCBIfam" id="TIGR02504">
    <property type="entry name" value="NrdJ_Z"/>
    <property type="match status" value="1"/>
</dbReference>
<feature type="domain" description="Ribonucleotide reductase large subunit C-terminal" evidence="14">
    <location>
        <begin position="819"/>
        <end position="916"/>
    </location>
</feature>
<evidence type="ECO:0000256" key="11">
    <source>
        <dbReference type="ARBA" id="ARBA00025437"/>
    </source>
</evidence>
<keyword evidence="8 13" id="KW-0560">Oxidoreductase</keyword>
<evidence type="ECO:0000259" key="14">
    <source>
        <dbReference type="Pfam" id="PF02867"/>
    </source>
</evidence>
<protein>
    <recommendedName>
        <fullName evidence="4 13">Vitamin B12-dependent ribonucleotide reductase</fullName>
        <ecNumber evidence="3 13">1.17.4.1</ecNumber>
    </recommendedName>
</protein>
<evidence type="ECO:0000256" key="1">
    <source>
        <dbReference type="ARBA" id="ARBA00001922"/>
    </source>
</evidence>
<dbReference type="NCBIfam" id="NF005736">
    <property type="entry name" value="PRK07562.1"/>
    <property type="match status" value="1"/>
</dbReference>
<dbReference type="EMBL" id="QJTF01000003">
    <property type="protein sequence ID" value="PYE89517.1"/>
    <property type="molecule type" value="Genomic_DNA"/>
</dbReference>
<dbReference type="PRINTS" id="PR01183">
    <property type="entry name" value="RIBORDTASEM1"/>
</dbReference>
<comment type="catalytic activity">
    <reaction evidence="12 13">
        <text>a 2'-deoxyribonucleoside 5'-diphosphate + [thioredoxin]-disulfide + H2O = a ribonucleoside 5'-diphosphate + [thioredoxin]-dithiol</text>
        <dbReference type="Rhea" id="RHEA:23252"/>
        <dbReference type="Rhea" id="RHEA-COMP:10698"/>
        <dbReference type="Rhea" id="RHEA-COMP:10700"/>
        <dbReference type="ChEBI" id="CHEBI:15377"/>
        <dbReference type="ChEBI" id="CHEBI:29950"/>
        <dbReference type="ChEBI" id="CHEBI:50058"/>
        <dbReference type="ChEBI" id="CHEBI:57930"/>
        <dbReference type="ChEBI" id="CHEBI:73316"/>
        <dbReference type="EC" id="1.17.4.1"/>
    </reaction>
</comment>
<evidence type="ECO:0000256" key="8">
    <source>
        <dbReference type="ARBA" id="ARBA00023002"/>
    </source>
</evidence>
<accession>A0A318T5K3</accession>
<dbReference type="GO" id="GO:0031419">
    <property type="term" value="F:cobalamin binding"/>
    <property type="evidence" value="ECO:0007669"/>
    <property type="project" value="UniProtKB-KW"/>
</dbReference>
<dbReference type="FunFam" id="3.20.70.20:FF:000016">
    <property type="entry name" value="Vitamin B12-dependent ribonucleotide reductase"/>
    <property type="match status" value="1"/>
</dbReference>
<dbReference type="Gene3D" id="3.20.70.20">
    <property type="match status" value="3"/>
</dbReference>
<dbReference type="GO" id="GO:0004748">
    <property type="term" value="F:ribonucleoside-diphosphate reductase activity, thioredoxin disulfide as acceptor"/>
    <property type="evidence" value="ECO:0007669"/>
    <property type="project" value="UniProtKB-EC"/>
</dbReference>
<feature type="domain" description="Ribonucleotide reductase class II vitamin B12-dependent N-terminal" evidence="15">
    <location>
        <begin position="22"/>
        <end position="147"/>
    </location>
</feature>
<reference evidence="17 18" key="1">
    <citation type="submission" date="2018-06" db="EMBL/GenBank/DDBJ databases">
        <title>Genomic Encyclopedia of Type Strains, Phase III (KMG-III): the genomes of soil and plant-associated and newly described type strains.</title>
        <authorList>
            <person name="Whitman W."/>
        </authorList>
    </citation>
    <scope>NUCLEOTIDE SEQUENCE [LARGE SCALE GENOMIC DNA]</scope>
    <source>
        <strain evidence="17 18">ORS 1419</strain>
    </source>
</reference>
<dbReference type="InterPro" id="IPR013678">
    <property type="entry name" value="RNR_2_N"/>
</dbReference>
<keyword evidence="6 13" id="KW-0237">DNA synthesis</keyword>
<dbReference type="AlphaFoldDB" id="A0A318T5K3"/>
<name>A0A318T5K3_9HYPH</name>
<feature type="domain" description="TSCPD" evidence="16">
    <location>
        <begin position="976"/>
        <end position="1080"/>
    </location>
</feature>
<evidence type="ECO:0000256" key="2">
    <source>
        <dbReference type="ARBA" id="ARBA00007405"/>
    </source>
</evidence>
<dbReference type="SUPFAM" id="SSF75625">
    <property type="entry name" value="YebC-like"/>
    <property type="match status" value="1"/>
</dbReference>
<dbReference type="GO" id="GO:0000166">
    <property type="term" value="F:nucleotide binding"/>
    <property type="evidence" value="ECO:0007669"/>
    <property type="project" value="UniProtKB-KW"/>
</dbReference>
<dbReference type="FunFam" id="3.20.70.20:FF:000017">
    <property type="entry name" value="Vitamin B12-dependent ribonucleotide reductase"/>
    <property type="match status" value="1"/>
</dbReference>
<dbReference type="InterPro" id="IPR050862">
    <property type="entry name" value="RdRp_reductase_class-2"/>
</dbReference>
<dbReference type="OrthoDB" id="9762933at2"/>
<dbReference type="Pfam" id="PF12637">
    <property type="entry name" value="TSCPD"/>
    <property type="match status" value="1"/>
</dbReference>
<keyword evidence="5 13" id="KW-0846">Cobalamin</keyword>
<evidence type="ECO:0000313" key="17">
    <source>
        <dbReference type="EMBL" id="PYE89517.1"/>
    </source>
</evidence>
<dbReference type="CDD" id="cd02888">
    <property type="entry name" value="RNR_II_dimer"/>
    <property type="match status" value="1"/>
</dbReference>
<dbReference type="PANTHER" id="PTHR43371">
    <property type="entry name" value="VITAMIN B12-DEPENDENT RIBONUCLEOTIDE REDUCTASE"/>
    <property type="match status" value="1"/>
</dbReference>
<evidence type="ECO:0000256" key="12">
    <source>
        <dbReference type="ARBA" id="ARBA00047754"/>
    </source>
</evidence>
<dbReference type="SUPFAM" id="SSF51998">
    <property type="entry name" value="PFL-like glycyl radical enzymes"/>
    <property type="match status" value="1"/>
</dbReference>
<evidence type="ECO:0000256" key="7">
    <source>
        <dbReference type="ARBA" id="ARBA00022741"/>
    </source>
</evidence>
<comment type="caution">
    <text evidence="17">The sequence shown here is derived from an EMBL/GenBank/DDBJ whole genome shotgun (WGS) entry which is preliminary data.</text>
</comment>
<dbReference type="InterPro" id="IPR029072">
    <property type="entry name" value="YebC-like"/>
</dbReference>
<feature type="domain" description="Ribonucleotide reductase large subunit C-terminal" evidence="14">
    <location>
        <begin position="198"/>
        <end position="736"/>
    </location>
</feature>
<evidence type="ECO:0000259" key="15">
    <source>
        <dbReference type="Pfam" id="PF08471"/>
    </source>
</evidence>
<evidence type="ECO:0000259" key="16">
    <source>
        <dbReference type="Pfam" id="PF12637"/>
    </source>
</evidence>
<evidence type="ECO:0000256" key="5">
    <source>
        <dbReference type="ARBA" id="ARBA00022628"/>
    </source>
</evidence>
<sequence length="1274" mass="139072">MKIERRFTKDNQSAYADIAFRKATSEIRNPDGSVVFRLEGIDVPAQFSQVATDVLAQKYFRKAGVPAKLKKVEENSVPSWLWRSVADEEALAALPKDERYGSEMDARQVFDRLAGTWTYWGWKGGYFDSEADALAFRDELAYMLATQRVAPNSPQWFNTGLHWAYGIDGPGQGHYYVDWQSGKLTKSKSAYEHPQPHACFIQSVADDLVNDGGIMDLWVREARLFKYGSGTGSNFSHLRGEGEKLSGGGKSSGLMSFLKIGDRAAGAIKSGGTTRRAAKMVVVDIDHPDIEEYIDWKVKEEQKVAALVTGSKIVKQHLTAILKACVNCEAGSDESWGDCYEPAKNPALKREIKAAKRNQVPENYIKRVIQFAKQGYTDIQFKTYDTDWDSEAYLTVSGQNSNNSVSLKDEFLRAVENDGNWNLTARKDGKVMKTLKARDLWEKIGYAAWASADPGLHFNTTMNDWHTCPAAGPIRASNPCSEYMFLDDTACNLASINLLPYRGQDGKFDIAAYEHTARLWTIVLEISVMMAQFPSKEIAELSFKYRTLGLGYANIGGLLMTSGIPYDSDEARAICGALTAVMTGVSYATSAEMAGELGAFPGYEPNAANMLRVIRNHRRAAHGEAQGYEGLAVNPVPLEAQDCPDQDLIIHARAAWDKALELGEKNGYRNAQVSVIAPTGTIGLVMDCDTTGIEPDFALVKFKKLAGGGYFKIINRAVPEALRTLGYSESQIAEIEAYAVGHGNLNQAPAVNPGSLKAKGFTDEKIEALNAALKSAFDIKFVFNQWTLGADWLKEQFGFTQAQLDDFSFELLPALGFTKKDIEAANIHVCGAMTLEGAPFLKEEHYPVFDCANPCGKIGKRYLSVDSHIRMMAAAQPFISGAISKTINMPNEATVEDCKNAYMLSWKLALKANALYRDGSKLSQPLNSSLIADDEEDEDDALEALIEAPASARAVQITEKIVEKIVEKVVREREKLPNRRQGYTQKAVVGGHKVYLRTGEFGDGRLGEIFIDMHKEGAAFRAMMNNFAIAISLGLQYGVPLEEYVEAFTFTKFEPAGIVQGNDAIKNATSILDYVFRELAVSYLGRNDLAHVDTTDFSNTALGKGIQEGKTNLLSTGWTRGYKPALVGEPKGSAASAAKSAPAKATPAKASNVTALKSASTSSVVSSAGRPPVIGLVTDGATAFKRDYEERPAGFAEDAPEDATALFSDQAAAEAASAKTEAQSQTKKIEADRRIKSMMQGYTGDSCSECQNFTMVRNGTCLKCDTCGATSGCS</sequence>